<protein>
    <submittedName>
        <fullName evidence="1">Uncharacterized protein</fullName>
    </submittedName>
</protein>
<keyword evidence="2" id="KW-1185">Reference proteome</keyword>
<dbReference type="Proteomes" id="UP001307889">
    <property type="component" value="Chromosome 10"/>
</dbReference>
<accession>A0ABN7B5Q6</accession>
<evidence type="ECO:0000313" key="2">
    <source>
        <dbReference type="Proteomes" id="UP001307889"/>
    </source>
</evidence>
<organism evidence="1 2">
    <name type="scientific">Nesidiocoris tenuis</name>
    <dbReference type="NCBI Taxonomy" id="355587"/>
    <lineage>
        <taxon>Eukaryota</taxon>
        <taxon>Metazoa</taxon>
        <taxon>Ecdysozoa</taxon>
        <taxon>Arthropoda</taxon>
        <taxon>Hexapoda</taxon>
        <taxon>Insecta</taxon>
        <taxon>Pterygota</taxon>
        <taxon>Neoptera</taxon>
        <taxon>Paraneoptera</taxon>
        <taxon>Hemiptera</taxon>
        <taxon>Heteroptera</taxon>
        <taxon>Panheteroptera</taxon>
        <taxon>Cimicomorpha</taxon>
        <taxon>Miridae</taxon>
        <taxon>Dicyphina</taxon>
        <taxon>Nesidiocoris</taxon>
    </lineage>
</organism>
<dbReference type="EMBL" id="AP028918">
    <property type="protein sequence ID" value="BES99184.1"/>
    <property type="molecule type" value="Genomic_DNA"/>
</dbReference>
<gene>
    <name evidence="1" type="ORF">NTJ_12001</name>
</gene>
<name>A0ABN7B5Q6_9HEMI</name>
<evidence type="ECO:0000313" key="1">
    <source>
        <dbReference type="EMBL" id="BES99184.1"/>
    </source>
</evidence>
<reference evidence="1 2" key="1">
    <citation type="submission" date="2023-09" db="EMBL/GenBank/DDBJ databases">
        <title>Nesidiocoris tenuis whole genome shotgun sequence.</title>
        <authorList>
            <person name="Shibata T."/>
            <person name="Shimoda M."/>
            <person name="Kobayashi T."/>
            <person name="Uehara T."/>
        </authorList>
    </citation>
    <scope>NUCLEOTIDE SEQUENCE [LARGE SCALE GENOMIC DNA]</scope>
    <source>
        <strain evidence="1 2">Japan</strain>
    </source>
</reference>
<sequence length="134" mass="15300">MKSNAYNATYNGVPENVRNPDTQGLNPAGCFKFQHSSACLTKYTFEQLENQGFSGVLLHATISKEYQVANIWNLKAYSLHLKIHALHFSDCRLMQPSARSGRSFNIRKPKICNIWVAFFSRTSVQRMRMPPLDT</sequence>
<proteinExistence type="predicted"/>